<name>A0A3M7S932_BRAPC</name>
<gene>
    <name evidence="1" type="ORF">BpHYR1_017691</name>
</gene>
<keyword evidence="2" id="KW-1185">Reference proteome</keyword>
<reference evidence="1 2" key="1">
    <citation type="journal article" date="2018" name="Sci. Rep.">
        <title>Genomic signatures of local adaptation to the degree of environmental predictability in rotifers.</title>
        <authorList>
            <person name="Franch-Gras L."/>
            <person name="Hahn C."/>
            <person name="Garcia-Roger E.M."/>
            <person name="Carmona M.J."/>
            <person name="Serra M."/>
            <person name="Gomez A."/>
        </authorList>
    </citation>
    <scope>NUCLEOTIDE SEQUENCE [LARGE SCALE GENOMIC DNA]</scope>
    <source>
        <strain evidence="1">HYR1</strain>
    </source>
</reference>
<protein>
    <submittedName>
        <fullName evidence="1">Uncharacterized protein</fullName>
    </submittedName>
</protein>
<accession>A0A3M7S932</accession>
<evidence type="ECO:0000313" key="2">
    <source>
        <dbReference type="Proteomes" id="UP000276133"/>
    </source>
</evidence>
<dbReference type="AlphaFoldDB" id="A0A3M7S932"/>
<evidence type="ECO:0000313" key="1">
    <source>
        <dbReference type="EMBL" id="RNA32165.1"/>
    </source>
</evidence>
<comment type="caution">
    <text evidence="1">The sequence shown here is derived from an EMBL/GenBank/DDBJ whole genome shotgun (WGS) entry which is preliminary data.</text>
</comment>
<dbReference type="Proteomes" id="UP000276133">
    <property type="component" value="Unassembled WGS sequence"/>
</dbReference>
<organism evidence="1 2">
    <name type="scientific">Brachionus plicatilis</name>
    <name type="common">Marine rotifer</name>
    <name type="synonym">Brachionus muelleri</name>
    <dbReference type="NCBI Taxonomy" id="10195"/>
    <lineage>
        <taxon>Eukaryota</taxon>
        <taxon>Metazoa</taxon>
        <taxon>Spiralia</taxon>
        <taxon>Gnathifera</taxon>
        <taxon>Rotifera</taxon>
        <taxon>Eurotatoria</taxon>
        <taxon>Monogononta</taxon>
        <taxon>Pseudotrocha</taxon>
        <taxon>Ploima</taxon>
        <taxon>Brachionidae</taxon>
        <taxon>Brachionus</taxon>
    </lineage>
</organism>
<proteinExistence type="predicted"/>
<sequence>MTHRTPNSFVELKFILVKQYIKLFCASDKKVNLDNEFKFSLVKQYIKLFCASDKKIERLRLFDDEKAKSVNQLSNICAEQIENC</sequence>
<dbReference type="EMBL" id="REGN01001835">
    <property type="protein sequence ID" value="RNA32165.1"/>
    <property type="molecule type" value="Genomic_DNA"/>
</dbReference>